<organism evidence="2">
    <name type="scientific">Pararge aegeria</name>
    <name type="common">speckled wood butterfly</name>
    <dbReference type="NCBI Taxonomy" id="116150"/>
    <lineage>
        <taxon>Eukaryota</taxon>
        <taxon>Metazoa</taxon>
        <taxon>Ecdysozoa</taxon>
        <taxon>Arthropoda</taxon>
        <taxon>Hexapoda</taxon>
        <taxon>Insecta</taxon>
        <taxon>Pterygota</taxon>
        <taxon>Neoptera</taxon>
        <taxon>Endopterygota</taxon>
        <taxon>Lepidoptera</taxon>
        <taxon>Glossata</taxon>
        <taxon>Ditrysia</taxon>
        <taxon>Papilionoidea</taxon>
        <taxon>Nymphalidae</taxon>
        <taxon>Satyrinae</taxon>
        <taxon>Satyrini</taxon>
        <taxon>Parargina</taxon>
        <taxon>Pararge</taxon>
    </lineage>
</organism>
<feature type="compositionally biased region" description="Acidic residues" evidence="1">
    <location>
        <begin position="57"/>
        <end position="66"/>
    </location>
</feature>
<dbReference type="EMBL" id="GAIX01013270">
    <property type="protein sequence ID" value="JAA79290.1"/>
    <property type="molecule type" value="Transcribed_RNA"/>
</dbReference>
<proteinExistence type="predicted"/>
<protein>
    <submittedName>
        <fullName evidence="2">Uncharacterized protein</fullName>
    </submittedName>
</protein>
<dbReference type="AlphaFoldDB" id="S4NZR8"/>
<feature type="region of interest" description="Disordered" evidence="1">
    <location>
        <begin position="1"/>
        <end position="75"/>
    </location>
</feature>
<feature type="non-terminal residue" evidence="2">
    <location>
        <position position="75"/>
    </location>
</feature>
<name>S4NZR8_9NEOP</name>
<feature type="non-terminal residue" evidence="2">
    <location>
        <position position="1"/>
    </location>
</feature>
<evidence type="ECO:0000256" key="1">
    <source>
        <dbReference type="SAM" id="MobiDB-lite"/>
    </source>
</evidence>
<evidence type="ECO:0000313" key="2">
    <source>
        <dbReference type="EMBL" id="JAA79290.1"/>
    </source>
</evidence>
<feature type="compositionally biased region" description="Basic and acidic residues" evidence="1">
    <location>
        <begin position="40"/>
        <end position="49"/>
    </location>
</feature>
<reference evidence="2" key="2">
    <citation type="submission" date="2013-05" db="EMBL/GenBank/DDBJ databases">
        <authorList>
            <person name="Carter J.-M."/>
            <person name="Baker S.C."/>
            <person name="Pink R."/>
            <person name="Carter D.R.F."/>
            <person name="Collins A."/>
            <person name="Tomlin J."/>
            <person name="Gibbs M."/>
            <person name="Breuker C.J."/>
        </authorList>
    </citation>
    <scope>NUCLEOTIDE SEQUENCE</scope>
    <source>
        <tissue evidence="2">Ovary</tissue>
    </source>
</reference>
<reference evidence="2" key="1">
    <citation type="journal article" date="2013" name="BMC Genomics">
        <title>Unscrambling butterfly oogenesis.</title>
        <authorList>
            <person name="Carter J.M."/>
            <person name="Baker S.C."/>
            <person name="Pink R."/>
            <person name="Carter D.R."/>
            <person name="Collins A."/>
            <person name="Tomlin J."/>
            <person name="Gibbs M."/>
            <person name="Breuker C.J."/>
        </authorList>
    </citation>
    <scope>NUCLEOTIDE SEQUENCE</scope>
    <source>
        <tissue evidence="2">Ovary</tissue>
    </source>
</reference>
<accession>S4NZR8</accession>
<sequence length="75" mass="8291">PKVTIKPIKPPPVKELCSGENAKEQIPNVTKLNIKPITKQPEKINEIHRKSSSSEISESEYSENDESTSTSDQAS</sequence>